<dbReference type="Gene3D" id="3.30.70.1060">
    <property type="entry name" value="Dimeric alpha+beta barrel"/>
    <property type="match status" value="1"/>
</dbReference>
<dbReference type="SUPFAM" id="SSF54909">
    <property type="entry name" value="Dimeric alpha+beta barrel"/>
    <property type="match status" value="1"/>
</dbReference>
<dbReference type="EMBL" id="VFQE01000001">
    <property type="protein sequence ID" value="TQN42739.1"/>
    <property type="molecule type" value="Genomic_DNA"/>
</dbReference>
<dbReference type="Pfam" id="PF03795">
    <property type="entry name" value="YCII"/>
    <property type="match status" value="1"/>
</dbReference>
<comment type="similarity">
    <text evidence="1">Belongs to the YciI family.</text>
</comment>
<comment type="caution">
    <text evidence="3">The sequence shown here is derived from an EMBL/GenBank/DDBJ whole genome shotgun (WGS) entry which is preliminary data.</text>
</comment>
<dbReference type="PANTHER" id="PTHR33606:SF3">
    <property type="entry name" value="PROTEIN YCII"/>
    <property type="match status" value="1"/>
</dbReference>
<name>A0A543PF99_9ACTN</name>
<dbReference type="Proteomes" id="UP000319865">
    <property type="component" value="Unassembled WGS sequence"/>
</dbReference>
<protein>
    <recommendedName>
        <fullName evidence="2">YCII-related domain-containing protein</fullName>
    </recommendedName>
</protein>
<dbReference type="InterPro" id="IPR005545">
    <property type="entry name" value="YCII"/>
</dbReference>
<keyword evidence="4" id="KW-1185">Reference proteome</keyword>
<reference evidence="3 4" key="1">
    <citation type="submission" date="2019-06" db="EMBL/GenBank/DDBJ databases">
        <title>Sequencing the genomes of 1000 actinobacteria strains.</title>
        <authorList>
            <person name="Klenk H.-P."/>
        </authorList>
    </citation>
    <scope>NUCLEOTIDE SEQUENCE [LARGE SCALE GENOMIC DNA]</scope>
    <source>
        <strain evidence="3 4">DSM 46837</strain>
    </source>
</reference>
<dbReference type="PANTHER" id="PTHR33606">
    <property type="entry name" value="PROTEIN YCII"/>
    <property type="match status" value="1"/>
</dbReference>
<dbReference type="InterPro" id="IPR051807">
    <property type="entry name" value="Sec-metab_biosynth-assoc"/>
</dbReference>
<gene>
    <name evidence="3" type="ORF">FHU33_2147</name>
</gene>
<dbReference type="InterPro" id="IPR011008">
    <property type="entry name" value="Dimeric_a/b-barrel"/>
</dbReference>
<evidence type="ECO:0000256" key="1">
    <source>
        <dbReference type="ARBA" id="ARBA00007689"/>
    </source>
</evidence>
<sequence length="105" mass="11755">MNTGDMEPTGNHENGGMHLLLEYTLADDYLERRAALREEHLGLARTAHERGDLLLAGALPDPYDRAVLVWTASREVVEDFVARDPYVVQGLVTGWTIRPWNIVVG</sequence>
<organism evidence="3 4">
    <name type="scientific">Blastococcus colisei</name>
    <dbReference type="NCBI Taxonomy" id="1564162"/>
    <lineage>
        <taxon>Bacteria</taxon>
        <taxon>Bacillati</taxon>
        <taxon>Actinomycetota</taxon>
        <taxon>Actinomycetes</taxon>
        <taxon>Geodermatophilales</taxon>
        <taxon>Geodermatophilaceae</taxon>
        <taxon>Blastococcus</taxon>
    </lineage>
</organism>
<dbReference type="AlphaFoldDB" id="A0A543PF99"/>
<accession>A0A543PF99</accession>
<proteinExistence type="inferred from homology"/>
<dbReference type="NCBIfam" id="NF009508">
    <property type="entry name" value="PRK12866.1"/>
    <property type="match status" value="1"/>
</dbReference>
<feature type="domain" description="YCII-related" evidence="2">
    <location>
        <begin position="19"/>
        <end position="101"/>
    </location>
</feature>
<evidence type="ECO:0000313" key="4">
    <source>
        <dbReference type="Proteomes" id="UP000319865"/>
    </source>
</evidence>
<evidence type="ECO:0000313" key="3">
    <source>
        <dbReference type="EMBL" id="TQN42739.1"/>
    </source>
</evidence>
<evidence type="ECO:0000259" key="2">
    <source>
        <dbReference type="Pfam" id="PF03795"/>
    </source>
</evidence>